<evidence type="ECO:0008006" key="3">
    <source>
        <dbReference type="Google" id="ProtNLM"/>
    </source>
</evidence>
<reference evidence="2" key="1">
    <citation type="journal article" date="2019" name="Int. J. Syst. Evol. Microbiol.">
        <title>The Global Catalogue of Microorganisms (GCM) 10K type strain sequencing project: providing services to taxonomists for standard genome sequencing and annotation.</title>
        <authorList>
            <consortium name="The Broad Institute Genomics Platform"/>
            <consortium name="The Broad Institute Genome Sequencing Center for Infectious Disease"/>
            <person name="Wu L."/>
            <person name="Ma J."/>
        </authorList>
    </citation>
    <scope>NUCLEOTIDE SEQUENCE [LARGE SCALE GENOMIC DNA]</scope>
    <source>
        <strain evidence="2">NBRC 3267</strain>
    </source>
</reference>
<organism evidence="1 2">
    <name type="scientific">Gluconobacter cerinus</name>
    <dbReference type="NCBI Taxonomy" id="38307"/>
    <lineage>
        <taxon>Bacteria</taxon>
        <taxon>Pseudomonadati</taxon>
        <taxon>Pseudomonadota</taxon>
        <taxon>Alphaproteobacteria</taxon>
        <taxon>Acetobacterales</taxon>
        <taxon>Acetobacteraceae</taxon>
        <taxon>Gluconobacter</taxon>
    </lineage>
</organism>
<gene>
    <name evidence="1" type="ORF">GCM10007867_05460</name>
</gene>
<dbReference type="Proteomes" id="UP001156614">
    <property type="component" value="Unassembled WGS sequence"/>
</dbReference>
<keyword evidence="2" id="KW-1185">Reference proteome</keyword>
<evidence type="ECO:0000313" key="1">
    <source>
        <dbReference type="EMBL" id="GLQ61701.1"/>
    </source>
</evidence>
<dbReference type="AlphaFoldDB" id="A0AAV5NBP6"/>
<accession>A0AAV5NBP6</accession>
<name>A0AAV5NBP6_9PROT</name>
<dbReference type="EMBL" id="BSNU01000001">
    <property type="protein sequence ID" value="GLQ61701.1"/>
    <property type="molecule type" value="Genomic_DNA"/>
</dbReference>
<evidence type="ECO:0000313" key="2">
    <source>
        <dbReference type="Proteomes" id="UP001156614"/>
    </source>
</evidence>
<protein>
    <recommendedName>
        <fullName evidence="3">Transposase</fullName>
    </recommendedName>
</protein>
<proteinExistence type="predicted"/>
<sequence length="73" mass="7972">MVTHDIPPTPRCNQVQFILRMVIPLSALSGVIMPGQSKTVRWLGRNEFVNGLKGLRGKGFSAMGHAMPNTTLP</sequence>
<comment type="caution">
    <text evidence="1">The sequence shown here is derived from an EMBL/GenBank/DDBJ whole genome shotgun (WGS) entry which is preliminary data.</text>
</comment>